<comment type="caution">
    <text evidence="6">The sequence shown here is derived from an EMBL/GenBank/DDBJ whole genome shotgun (WGS) entry which is preliminary data.</text>
</comment>
<evidence type="ECO:0000259" key="5">
    <source>
        <dbReference type="PROSITE" id="PS50937"/>
    </source>
</evidence>
<organism evidence="6 7">
    <name type="scientific">Fusibacter ferrireducens</name>
    <dbReference type="NCBI Taxonomy" id="2785058"/>
    <lineage>
        <taxon>Bacteria</taxon>
        <taxon>Bacillati</taxon>
        <taxon>Bacillota</taxon>
        <taxon>Clostridia</taxon>
        <taxon>Eubacteriales</taxon>
        <taxon>Eubacteriales Family XII. Incertae Sedis</taxon>
        <taxon>Fusibacter</taxon>
    </lineage>
</organism>
<dbReference type="InterPro" id="IPR009061">
    <property type="entry name" value="DNA-bd_dom_put_sf"/>
</dbReference>
<keyword evidence="7" id="KW-1185">Reference proteome</keyword>
<evidence type="ECO:0000256" key="3">
    <source>
        <dbReference type="ARBA" id="ARBA00023163"/>
    </source>
</evidence>
<dbReference type="InterPro" id="IPR000551">
    <property type="entry name" value="MerR-type_HTH_dom"/>
</dbReference>
<evidence type="ECO:0000256" key="1">
    <source>
        <dbReference type="ARBA" id="ARBA00023015"/>
    </source>
</evidence>
<sequence length="277" mass="32561">MKYSIGEFSDLLGITIDTIRLYETYGIISPNKDQKSHYRYFDDLDARNLLMSRWYRSLNFSLKVSAKFTLESDYEEIYQQIVKKQKALESELEEKQYLLNRMNAIEAELKNLKCDLGQYKIVKKSKIYRVKQTIQDELIDEGQSKKLIKSLMAALPHTFYSVTVDTKIFSNRNGMVEPNEEVDEYNWGLAIYEPDLDRLGFKDKSDFDSFEANEYLASTICIEYDHKFQRCLFEPLYNECIKLGFRVAGNLIGRLIVIEKVGEKRFSYIEIAIPIER</sequence>
<keyword evidence="2" id="KW-0238">DNA-binding</keyword>
<dbReference type="PROSITE" id="PS00552">
    <property type="entry name" value="HTH_MERR_1"/>
    <property type="match status" value="1"/>
</dbReference>
<feature type="coiled-coil region" evidence="4">
    <location>
        <begin position="74"/>
        <end position="122"/>
    </location>
</feature>
<keyword evidence="3" id="KW-0804">Transcription</keyword>
<evidence type="ECO:0000256" key="2">
    <source>
        <dbReference type="ARBA" id="ARBA00023125"/>
    </source>
</evidence>
<keyword evidence="4" id="KW-0175">Coiled coil</keyword>
<accession>A0ABR9ZSD8</accession>
<dbReference type="InterPro" id="IPR047057">
    <property type="entry name" value="MerR_fam"/>
</dbReference>
<dbReference type="PANTHER" id="PTHR30204:SF94">
    <property type="entry name" value="HEAVY METAL-DEPENDENT TRANSCRIPTIONAL REGULATOR HI_0293-RELATED"/>
    <property type="match status" value="1"/>
</dbReference>
<keyword evidence="1" id="KW-0805">Transcription regulation</keyword>
<feature type="domain" description="HTH merR-type" evidence="5">
    <location>
        <begin position="2"/>
        <end position="71"/>
    </location>
</feature>
<evidence type="ECO:0000313" key="7">
    <source>
        <dbReference type="Proteomes" id="UP000614200"/>
    </source>
</evidence>
<dbReference type="RefSeq" id="WP_194701618.1">
    <property type="nucleotide sequence ID" value="NZ_JADKNH010000005.1"/>
</dbReference>
<reference evidence="6 7" key="1">
    <citation type="submission" date="2020-11" db="EMBL/GenBank/DDBJ databases">
        <title>Fusibacter basophilias sp. nov.</title>
        <authorList>
            <person name="Qiu D."/>
        </authorList>
    </citation>
    <scope>NUCLEOTIDE SEQUENCE [LARGE SCALE GENOMIC DNA]</scope>
    <source>
        <strain evidence="6 7">Q10-2</strain>
    </source>
</reference>
<dbReference type="CDD" id="cd00592">
    <property type="entry name" value="HTH_MerR-like"/>
    <property type="match status" value="1"/>
</dbReference>
<name>A0ABR9ZSD8_9FIRM</name>
<evidence type="ECO:0000256" key="4">
    <source>
        <dbReference type="SAM" id="Coils"/>
    </source>
</evidence>
<dbReference type="Pfam" id="PF00376">
    <property type="entry name" value="MerR"/>
    <property type="match status" value="1"/>
</dbReference>
<evidence type="ECO:0000313" key="6">
    <source>
        <dbReference type="EMBL" id="MBF4693384.1"/>
    </source>
</evidence>
<dbReference type="SMART" id="SM00422">
    <property type="entry name" value="HTH_MERR"/>
    <property type="match status" value="1"/>
</dbReference>
<proteinExistence type="predicted"/>
<dbReference type="Proteomes" id="UP000614200">
    <property type="component" value="Unassembled WGS sequence"/>
</dbReference>
<dbReference type="SUPFAM" id="SSF46955">
    <property type="entry name" value="Putative DNA-binding domain"/>
    <property type="match status" value="1"/>
</dbReference>
<dbReference type="Gene3D" id="1.10.1660.10">
    <property type="match status" value="1"/>
</dbReference>
<dbReference type="PROSITE" id="PS50937">
    <property type="entry name" value="HTH_MERR_2"/>
    <property type="match status" value="1"/>
</dbReference>
<dbReference type="PANTHER" id="PTHR30204">
    <property type="entry name" value="REDOX-CYCLING DRUG-SENSING TRANSCRIPTIONAL ACTIVATOR SOXR"/>
    <property type="match status" value="1"/>
</dbReference>
<gene>
    <name evidence="6" type="ORF">ISU02_09645</name>
</gene>
<dbReference type="EMBL" id="JADKNH010000005">
    <property type="protein sequence ID" value="MBF4693384.1"/>
    <property type="molecule type" value="Genomic_DNA"/>
</dbReference>
<protein>
    <submittedName>
        <fullName evidence="6">MerR family transcriptional regulator</fullName>
    </submittedName>
</protein>